<dbReference type="InterPro" id="IPR053926">
    <property type="entry name" value="RecX_HTH_1st"/>
</dbReference>
<sequence>MPVLTKITQQKRDTERYNIFIDDKYAFSVHESVLVKFGLTKGMQLDDFAMDEIAYEDQIEKAFNRALHFLSFRMRSEFEVKKKLLDLEYGEAVIMEAIVKLRRLGFLDDKAFSESLLQTKKNASSQGPKAIKQELHKKGVGVELQEQVLGNYSEEEQFKVAKKLAEKAAFSNRSVAPSQLKQKIQNALARKGFSFGLISSVLEEIDFGREEDEWDSICNSVGEKAWRRYHSKYSGYELKNRVKQSMYQKGIPLDRIERFIEKKENEEDGEQ</sequence>
<organism evidence="9 10">
    <name type="scientific">Sporosarcina thermotolerans</name>
    <dbReference type="NCBI Taxonomy" id="633404"/>
    <lineage>
        <taxon>Bacteria</taxon>
        <taxon>Bacillati</taxon>
        <taxon>Bacillota</taxon>
        <taxon>Bacilli</taxon>
        <taxon>Bacillales</taxon>
        <taxon>Caryophanaceae</taxon>
        <taxon>Sporosarcina</taxon>
    </lineage>
</organism>
<dbReference type="InterPro" id="IPR053924">
    <property type="entry name" value="RecX_HTH_2nd"/>
</dbReference>
<dbReference type="Pfam" id="PF21981">
    <property type="entry name" value="RecX_HTH3"/>
    <property type="match status" value="2"/>
</dbReference>
<evidence type="ECO:0000259" key="8">
    <source>
        <dbReference type="Pfam" id="PF21982"/>
    </source>
</evidence>
<feature type="domain" description="RecX third three-helical" evidence="7">
    <location>
        <begin position="155"/>
        <end position="202"/>
    </location>
</feature>
<accession>A0AAW9A9Z5</accession>
<dbReference type="AlphaFoldDB" id="A0AAW9A9Z5"/>
<dbReference type="EMBL" id="JAUBDJ010000008">
    <property type="protein sequence ID" value="MDW0117815.1"/>
    <property type="molecule type" value="Genomic_DNA"/>
</dbReference>
<comment type="function">
    <text evidence="5">Modulates RecA activity.</text>
</comment>
<dbReference type="InterPro" id="IPR036388">
    <property type="entry name" value="WH-like_DNA-bd_sf"/>
</dbReference>
<dbReference type="NCBIfam" id="NF010733">
    <property type="entry name" value="PRK14135.1"/>
    <property type="match status" value="1"/>
</dbReference>
<dbReference type="PANTHER" id="PTHR33602:SF1">
    <property type="entry name" value="REGULATORY PROTEIN RECX FAMILY PROTEIN"/>
    <property type="match status" value="1"/>
</dbReference>
<evidence type="ECO:0000259" key="6">
    <source>
        <dbReference type="Pfam" id="PF02631"/>
    </source>
</evidence>
<dbReference type="Pfam" id="PF21982">
    <property type="entry name" value="RecX_HTH1"/>
    <property type="match status" value="1"/>
</dbReference>
<feature type="domain" description="RecX second three-helical" evidence="6">
    <location>
        <begin position="108"/>
        <end position="149"/>
    </location>
</feature>
<comment type="caution">
    <text evidence="9">The sequence shown here is derived from an EMBL/GenBank/DDBJ whole genome shotgun (WGS) entry which is preliminary data.</text>
</comment>
<keyword evidence="4 5" id="KW-0963">Cytoplasm</keyword>
<evidence type="ECO:0000256" key="3">
    <source>
        <dbReference type="ARBA" id="ARBA00018111"/>
    </source>
</evidence>
<feature type="domain" description="RecX first three-helical" evidence="8">
    <location>
        <begin position="62"/>
        <end position="101"/>
    </location>
</feature>
<keyword evidence="10" id="KW-1185">Reference proteome</keyword>
<name>A0AAW9A9Z5_9BACL</name>
<evidence type="ECO:0000256" key="4">
    <source>
        <dbReference type="ARBA" id="ARBA00022490"/>
    </source>
</evidence>
<dbReference type="PANTHER" id="PTHR33602">
    <property type="entry name" value="REGULATORY PROTEIN RECX FAMILY PROTEIN"/>
    <property type="match status" value="1"/>
</dbReference>
<dbReference type="Pfam" id="PF02631">
    <property type="entry name" value="RecX_HTH2"/>
    <property type="match status" value="1"/>
</dbReference>
<dbReference type="InterPro" id="IPR053925">
    <property type="entry name" value="RecX_HTH_3rd"/>
</dbReference>
<protein>
    <recommendedName>
        <fullName evidence="3 5">Regulatory protein RecX</fullName>
    </recommendedName>
</protein>
<dbReference type="GO" id="GO:0005737">
    <property type="term" value="C:cytoplasm"/>
    <property type="evidence" value="ECO:0007669"/>
    <property type="project" value="UniProtKB-SubCell"/>
</dbReference>
<reference evidence="9 10" key="1">
    <citation type="submission" date="2023-06" db="EMBL/GenBank/DDBJ databases">
        <title>Sporosarcina sp. nov., isolated from Korean traditional fermented seafood 'Jeotgal'.</title>
        <authorList>
            <person name="Yang A.I."/>
            <person name="Shin N.-R."/>
        </authorList>
    </citation>
    <scope>NUCLEOTIDE SEQUENCE [LARGE SCALE GENOMIC DNA]</scope>
    <source>
        <strain evidence="9 10">KCTC43456</strain>
    </source>
</reference>
<evidence type="ECO:0000313" key="9">
    <source>
        <dbReference type="EMBL" id="MDW0117815.1"/>
    </source>
</evidence>
<dbReference type="RefSeq" id="WP_317940945.1">
    <property type="nucleotide sequence ID" value="NZ_JAUBDJ010000008.1"/>
</dbReference>
<evidence type="ECO:0000313" key="10">
    <source>
        <dbReference type="Proteomes" id="UP001271648"/>
    </source>
</evidence>
<feature type="domain" description="RecX third three-helical" evidence="7">
    <location>
        <begin position="216"/>
        <end position="260"/>
    </location>
</feature>
<dbReference type="Proteomes" id="UP001271648">
    <property type="component" value="Unassembled WGS sequence"/>
</dbReference>
<proteinExistence type="inferred from homology"/>
<dbReference type="GO" id="GO:0006282">
    <property type="term" value="P:regulation of DNA repair"/>
    <property type="evidence" value="ECO:0007669"/>
    <property type="project" value="UniProtKB-UniRule"/>
</dbReference>
<evidence type="ECO:0000256" key="2">
    <source>
        <dbReference type="ARBA" id="ARBA00009695"/>
    </source>
</evidence>
<comment type="subcellular location">
    <subcellularLocation>
        <location evidence="1 5">Cytoplasm</location>
    </subcellularLocation>
</comment>
<dbReference type="InterPro" id="IPR003783">
    <property type="entry name" value="Regulatory_RecX"/>
</dbReference>
<evidence type="ECO:0000259" key="7">
    <source>
        <dbReference type="Pfam" id="PF21981"/>
    </source>
</evidence>
<dbReference type="HAMAP" id="MF_01114">
    <property type="entry name" value="RecX"/>
    <property type="match status" value="1"/>
</dbReference>
<evidence type="ECO:0000256" key="1">
    <source>
        <dbReference type="ARBA" id="ARBA00004496"/>
    </source>
</evidence>
<dbReference type="Gene3D" id="1.10.10.10">
    <property type="entry name" value="Winged helix-like DNA-binding domain superfamily/Winged helix DNA-binding domain"/>
    <property type="match status" value="4"/>
</dbReference>
<evidence type="ECO:0000256" key="5">
    <source>
        <dbReference type="HAMAP-Rule" id="MF_01114"/>
    </source>
</evidence>
<comment type="similarity">
    <text evidence="2 5">Belongs to the RecX family.</text>
</comment>
<gene>
    <name evidence="5 9" type="primary">recX</name>
    <name evidence="9" type="ORF">QTL97_12785</name>
</gene>